<reference evidence="5" key="1">
    <citation type="journal article" date="2020" name="Fungal Divers.">
        <title>Resolving the Mortierellaceae phylogeny through synthesis of multi-gene phylogenetics and phylogenomics.</title>
        <authorList>
            <person name="Vandepol N."/>
            <person name="Liber J."/>
            <person name="Desiro A."/>
            <person name="Na H."/>
            <person name="Kennedy M."/>
            <person name="Barry K."/>
            <person name="Grigoriev I.V."/>
            <person name="Miller A.N."/>
            <person name="O'Donnell K."/>
            <person name="Stajich J.E."/>
            <person name="Bonito G."/>
        </authorList>
    </citation>
    <scope>NUCLEOTIDE SEQUENCE</scope>
    <source>
        <strain evidence="5">REB-010B</strain>
    </source>
</reference>
<feature type="transmembrane region" description="Helical" evidence="4">
    <location>
        <begin position="40"/>
        <end position="60"/>
    </location>
</feature>
<dbReference type="Proteomes" id="UP000738325">
    <property type="component" value="Unassembled WGS sequence"/>
</dbReference>
<feature type="region of interest" description="Disordered" evidence="3">
    <location>
        <begin position="523"/>
        <end position="557"/>
    </location>
</feature>
<keyword evidence="6" id="KW-1185">Reference proteome</keyword>
<dbReference type="AlphaFoldDB" id="A0A9P6R7W7"/>
<accession>A0A9P6R7W7</accession>
<dbReference type="SUPFAM" id="SSF117281">
    <property type="entry name" value="Kelch motif"/>
    <property type="match status" value="1"/>
</dbReference>
<dbReference type="InterPro" id="IPR015915">
    <property type="entry name" value="Kelch-typ_b-propeller"/>
</dbReference>
<protein>
    <recommendedName>
        <fullName evidence="7">Galactose oxidase</fullName>
    </recommendedName>
</protein>
<keyword evidence="4" id="KW-0472">Membrane</keyword>
<feature type="transmembrane region" description="Helical" evidence="4">
    <location>
        <begin position="398"/>
        <end position="417"/>
    </location>
</feature>
<feature type="region of interest" description="Disordered" evidence="3">
    <location>
        <begin position="571"/>
        <end position="591"/>
    </location>
</feature>
<comment type="caution">
    <text evidence="5">The sequence shown here is derived from an EMBL/GenBank/DDBJ whole genome shotgun (WGS) entry which is preliminary data.</text>
</comment>
<evidence type="ECO:0000313" key="6">
    <source>
        <dbReference type="Proteomes" id="UP000738325"/>
    </source>
</evidence>
<keyword evidence="2" id="KW-0677">Repeat</keyword>
<dbReference type="Pfam" id="PF24681">
    <property type="entry name" value="Kelch_KLHDC2_KLHL20_DRC7"/>
    <property type="match status" value="1"/>
</dbReference>
<proteinExistence type="predicted"/>
<evidence type="ECO:0000256" key="1">
    <source>
        <dbReference type="ARBA" id="ARBA00022441"/>
    </source>
</evidence>
<keyword evidence="1" id="KW-0880">Kelch repeat</keyword>
<dbReference type="PANTHER" id="PTHR46093">
    <property type="entry name" value="ACYL-COA-BINDING DOMAIN-CONTAINING PROTEIN 5"/>
    <property type="match status" value="1"/>
</dbReference>
<evidence type="ECO:0000256" key="2">
    <source>
        <dbReference type="ARBA" id="ARBA00022737"/>
    </source>
</evidence>
<feature type="region of interest" description="Disordered" evidence="3">
    <location>
        <begin position="427"/>
        <end position="472"/>
    </location>
</feature>
<feature type="compositionally biased region" description="Basic and acidic residues" evidence="3">
    <location>
        <begin position="571"/>
        <end position="584"/>
    </location>
</feature>
<name>A0A9P6R7W7_9FUNG</name>
<organism evidence="5 6">
    <name type="scientific">Dissophora globulifera</name>
    <dbReference type="NCBI Taxonomy" id="979702"/>
    <lineage>
        <taxon>Eukaryota</taxon>
        <taxon>Fungi</taxon>
        <taxon>Fungi incertae sedis</taxon>
        <taxon>Mucoromycota</taxon>
        <taxon>Mortierellomycotina</taxon>
        <taxon>Mortierellomycetes</taxon>
        <taxon>Mortierellales</taxon>
        <taxon>Mortierellaceae</taxon>
        <taxon>Dissophora</taxon>
    </lineage>
</organism>
<dbReference type="OrthoDB" id="432528at2759"/>
<dbReference type="PANTHER" id="PTHR46093:SF18">
    <property type="entry name" value="FIBRONECTIN TYPE-III DOMAIN-CONTAINING PROTEIN"/>
    <property type="match status" value="1"/>
</dbReference>
<dbReference type="EMBL" id="JAAAIP010000603">
    <property type="protein sequence ID" value="KAG0314546.1"/>
    <property type="molecule type" value="Genomic_DNA"/>
</dbReference>
<keyword evidence="4" id="KW-0812">Transmembrane</keyword>
<gene>
    <name evidence="5" type="ORF">BGZ99_008060</name>
</gene>
<evidence type="ECO:0000256" key="3">
    <source>
        <dbReference type="SAM" id="MobiDB-lite"/>
    </source>
</evidence>
<dbReference type="Gene3D" id="2.120.10.80">
    <property type="entry name" value="Kelch-type beta propeller"/>
    <property type="match status" value="1"/>
</dbReference>
<feature type="compositionally biased region" description="Polar residues" evidence="3">
    <location>
        <begin position="523"/>
        <end position="535"/>
    </location>
</feature>
<evidence type="ECO:0000313" key="5">
    <source>
        <dbReference type="EMBL" id="KAG0314546.1"/>
    </source>
</evidence>
<feature type="compositionally biased region" description="Basic residues" evidence="3">
    <location>
        <begin position="439"/>
        <end position="448"/>
    </location>
</feature>
<keyword evidence="4" id="KW-1133">Transmembrane helix</keyword>
<sequence>MVLPRTVPPSAALATPESASLQHCHCHRQRQRQRLYPSRGTWSSALALALVVAIVTPFLGSAHAVSYQPVSYSSTAILGSRLYIYGGLSNLSDPNSYTSQFVTVSLNKEFDTNNIPWQFPPGTIAMAQAPGASSRDQKRFIIGGSRNNPGHGPAIVFDSTAQTWTQAADLPGGASVMQNYHRDSPGMALDPTNGMLVQFGGSNTTVATNSLTILNTNNATNAMTWSYSGSLTQVPALYAPIVLYIPSNKQTLIMGGCDQLDGQGTPIHCAAFDTLYTLSSDQVMSATPSATRVAVNNGTLPSPRLMPCAVVMSDNNVLMIGGGSPTTALGDAWILNTQNWTWTQRDISGFPGNGIMGHSCHSGNAFMQQALSVIKIRNWGWTSHFFVPGPGFATGGKVGLAVTVVVVIGAIVAGLFVRWRRNKTAALTNAQGGPDTHPKSKHGSRNKRTGNGGGSRRRKRNSQGRQRSTDHNEHVELEGIAYHHPHAYGTDDHLVPGAEFSSEAAIAERDYRYALSTESIAWSTSESSKTVVNGSSPPPGESRLAWPEQEGQGHHFGDHYELEQVYAREAARREEGLREARTRPDLAIQTP</sequence>
<evidence type="ECO:0000256" key="4">
    <source>
        <dbReference type="SAM" id="Phobius"/>
    </source>
</evidence>
<evidence type="ECO:0008006" key="7">
    <source>
        <dbReference type="Google" id="ProtNLM"/>
    </source>
</evidence>